<dbReference type="OrthoDB" id="10287905at2759"/>
<reference evidence="2 3" key="1">
    <citation type="journal article" date="2014" name="Mol. Plant">
        <title>Chromosome Scale Genome Assembly and Transcriptome Profiling of Nannochloropsis gaditana in Nitrogen Depletion.</title>
        <authorList>
            <person name="Corteggiani Carpinelli E."/>
            <person name="Telatin A."/>
            <person name="Vitulo N."/>
            <person name="Forcato C."/>
            <person name="D'Angelo M."/>
            <person name="Schiavon R."/>
            <person name="Vezzi A."/>
            <person name="Giacometti G.M."/>
            <person name="Morosinotto T."/>
            <person name="Valle G."/>
        </authorList>
    </citation>
    <scope>NUCLEOTIDE SEQUENCE [LARGE SCALE GENOMIC DNA]</scope>
    <source>
        <strain evidence="2 3">B-31</strain>
    </source>
</reference>
<evidence type="ECO:0000256" key="1">
    <source>
        <dbReference type="SAM" id="Phobius"/>
    </source>
</evidence>
<organism evidence="2 3">
    <name type="scientific">Nannochloropsis gaditana</name>
    <dbReference type="NCBI Taxonomy" id="72520"/>
    <lineage>
        <taxon>Eukaryota</taxon>
        <taxon>Sar</taxon>
        <taxon>Stramenopiles</taxon>
        <taxon>Ochrophyta</taxon>
        <taxon>Eustigmatophyceae</taxon>
        <taxon>Eustigmatales</taxon>
        <taxon>Monodopsidaceae</taxon>
        <taxon>Nannochloropsis</taxon>
    </lineage>
</organism>
<sequence>MREYTTDFAPWYLMMSSNISNGGGLYASVAFGGVVAILAWMMFFLSGKELNDISTWRIVKLLTGGVDMRARRRATQHFRVTRCTWIEASTNDETCYRKYHLSILDKMLCPVTIINMHYFYEVS</sequence>
<dbReference type="EMBL" id="AZIL01002035">
    <property type="protein sequence ID" value="EWM22897.1"/>
    <property type="molecule type" value="Genomic_DNA"/>
</dbReference>
<comment type="caution">
    <text evidence="2">The sequence shown here is derived from an EMBL/GenBank/DDBJ whole genome shotgun (WGS) entry which is preliminary data.</text>
</comment>
<keyword evidence="1" id="KW-0812">Transmembrane</keyword>
<evidence type="ECO:0000313" key="2">
    <source>
        <dbReference type="EMBL" id="EWM22897.1"/>
    </source>
</evidence>
<keyword evidence="1" id="KW-1133">Transmembrane helix</keyword>
<keyword evidence="3" id="KW-1185">Reference proteome</keyword>
<feature type="transmembrane region" description="Helical" evidence="1">
    <location>
        <begin position="24"/>
        <end position="45"/>
    </location>
</feature>
<dbReference type="AlphaFoldDB" id="W7T926"/>
<proteinExistence type="predicted"/>
<name>W7T926_9STRA</name>
<keyword evidence="1" id="KW-0472">Membrane</keyword>
<gene>
    <name evidence="2" type="ORF">Naga_101485g1</name>
</gene>
<protein>
    <submittedName>
        <fullName evidence="2">Uncharacterized protein</fullName>
    </submittedName>
</protein>
<dbReference type="Proteomes" id="UP000019335">
    <property type="component" value="Chromosome 19"/>
</dbReference>
<accession>W7T926</accession>
<evidence type="ECO:0000313" key="3">
    <source>
        <dbReference type="Proteomes" id="UP000019335"/>
    </source>
</evidence>